<evidence type="ECO:0000256" key="5">
    <source>
        <dbReference type="ARBA" id="ARBA00052838"/>
    </source>
</evidence>
<evidence type="ECO:0000256" key="3">
    <source>
        <dbReference type="ARBA" id="ARBA00022679"/>
    </source>
</evidence>
<protein>
    <recommendedName>
        <fullName evidence="2">arylamine N-acetyltransferase</fullName>
        <ecNumber evidence="2">2.3.1.5</ecNumber>
    </recommendedName>
</protein>
<dbReference type="AlphaFoldDB" id="A0A8C0HEN8"/>
<reference evidence="7" key="2">
    <citation type="submission" date="2025-09" db="UniProtKB">
        <authorList>
            <consortium name="Ensembl"/>
        </authorList>
    </citation>
    <scope>IDENTIFICATION</scope>
</reference>
<dbReference type="FunFam" id="3.30.2140.20:FF:000001">
    <property type="entry name" value="Arylamine N-acetyltransferase 1"/>
    <property type="match status" value="1"/>
</dbReference>
<dbReference type="EC" id="2.3.1.5" evidence="2"/>
<evidence type="ECO:0000256" key="2">
    <source>
        <dbReference type="ARBA" id="ARBA00012701"/>
    </source>
</evidence>
<dbReference type="Ensembl" id="ENSCABT00000024358.1">
    <property type="protein sequence ID" value="ENSCABP00000022232.1"/>
    <property type="gene ID" value="ENSCABG00000016379.1"/>
</dbReference>
<dbReference type="PANTHER" id="PTHR11786">
    <property type="entry name" value="N-HYDROXYARYLAMINE O-ACETYLTRANSFERASE"/>
    <property type="match status" value="1"/>
</dbReference>
<reference evidence="7" key="1">
    <citation type="submission" date="2025-08" db="UniProtKB">
        <authorList>
            <consortium name="Ensembl"/>
        </authorList>
    </citation>
    <scope>IDENTIFICATION</scope>
</reference>
<evidence type="ECO:0000256" key="1">
    <source>
        <dbReference type="ARBA" id="ARBA00006547"/>
    </source>
</evidence>
<comment type="similarity">
    <text evidence="1 6">Belongs to the arylamine N-acetyltransferase family.</text>
</comment>
<dbReference type="PRINTS" id="PR01543">
    <property type="entry name" value="ANATRNSFRASE"/>
</dbReference>
<dbReference type="Proteomes" id="UP000694404">
    <property type="component" value="Unplaced"/>
</dbReference>
<proteinExistence type="inferred from homology"/>
<dbReference type="InterPro" id="IPR053710">
    <property type="entry name" value="Arylamine_NAT_domain_sf"/>
</dbReference>
<dbReference type="SUPFAM" id="SSF54001">
    <property type="entry name" value="Cysteine proteinases"/>
    <property type="match status" value="1"/>
</dbReference>
<dbReference type="InterPro" id="IPR038765">
    <property type="entry name" value="Papain-like_cys_pep_sf"/>
</dbReference>
<organism evidence="7 8">
    <name type="scientific">Chelonoidis abingdonii</name>
    <name type="common">Abingdon island giant tortoise</name>
    <name type="synonym">Testudo abingdonii</name>
    <dbReference type="NCBI Taxonomy" id="106734"/>
    <lineage>
        <taxon>Eukaryota</taxon>
        <taxon>Metazoa</taxon>
        <taxon>Chordata</taxon>
        <taxon>Craniata</taxon>
        <taxon>Vertebrata</taxon>
        <taxon>Euteleostomi</taxon>
        <taxon>Archelosauria</taxon>
        <taxon>Testudinata</taxon>
        <taxon>Testudines</taxon>
        <taxon>Cryptodira</taxon>
        <taxon>Durocryptodira</taxon>
        <taxon>Testudinoidea</taxon>
        <taxon>Testudinidae</taxon>
        <taxon>Chelonoidis</taxon>
    </lineage>
</organism>
<dbReference type="OMA" id="CYEHNTL"/>
<keyword evidence="8" id="KW-1185">Reference proteome</keyword>
<dbReference type="PANTHER" id="PTHR11786:SF8">
    <property type="entry name" value="ARYLAMINE N-ACETYLTRANSFERASE 1"/>
    <property type="match status" value="1"/>
</dbReference>
<accession>A0A8C0HEN8</accession>
<name>A0A8C0HEN8_CHEAB</name>
<dbReference type="GO" id="GO:0004060">
    <property type="term" value="F:arylamine N-acetyltransferase activity"/>
    <property type="evidence" value="ECO:0007669"/>
    <property type="project" value="UniProtKB-EC"/>
</dbReference>
<dbReference type="Pfam" id="PF00797">
    <property type="entry name" value="Acetyltransf_2"/>
    <property type="match status" value="1"/>
</dbReference>
<evidence type="ECO:0000313" key="7">
    <source>
        <dbReference type="Ensembl" id="ENSCABP00000022232.1"/>
    </source>
</evidence>
<keyword evidence="3 6" id="KW-0808">Transferase</keyword>
<evidence type="ECO:0000256" key="4">
    <source>
        <dbReference type="ARBA" id="ARBA00023315"/>
    </source>
</evidence>
<evidence type="ECO:0000256" key="6">
    <source>
        <dbReference type="RuleBase" id="RU003452"/>
    </source>
</evidence>
<comment type="catalytic activity">
    <reaction evidence="5">
        <text>an arylamine + acetyl-CoA = an N-acetylarylamine + CoA</text>
        <dbReference type="Rhea" id="RHEA:16613"/>
        <dbReference type="ChEBI" id="CHEBI:13790"/>
        <dbReference type="ChEBI" id="CHEBI:50471"/>
        <dbReference type="ChEBI" id="CHEBI:57287"/>
        <dbReference type="ChEBI" id="CHEBI:57288"/>
        <dbReference type="EC" id="2.3.1.5"/>
    </reaction>
</comment>
<dbReference type="InterPro" id="IPR001447">
    <property type="entry name" value="Arylamine_N-AcTrfase"/>
</dbReference>
<evidence type="ECO:0000313" key="8">
    <source>
        <dbReference type="Proteomes" id="UP000694404"/>
    </source>
</evidence>
<dbReference type="GeneTree" id="ENSGT00390000012054"/>
<dbReference type="Gene3D" id="3.30.2140.20">
    <property type="match status" value="1"/>
</dbReference>
<keyword evidence="4 6" id="KW-0012">Acyltransferase</keyword>
<sequence>IPVSDNSSVLARLNKKSLHIIINNEIFVNITSFTGNMYIEEYLARIGYKGSHEKHDLETLTVIFQHHIRAVPFENLSIHCGEIITLDLDQVYNKIVRKKRGGWCMEHNQLLCWVLKTLGYDTTPLGAYIYNLHQNKYASHMTHLLLKVDIDDRTYILDGGFGVSYQIWQPMELISGKDQPQTPGIFRFTENNGTWYFEKTRRKQYVPNQSFSNSDLLERSECRKIYTFSLEPRTIRDFQFQCTYLQTSPDSLFTKKSICSLQTTDGFRALIGWILIETTYNYKDNTDLVEFTTLKDEEVEKTLKDKFSITLERKFVPINLKGLYVI</sequence>